<comment type="pathway">
    <text evidence="2 11">Amino-acid biosynthesis; L-histidine biosynthesis; L-histidine from 5-phospho-alpha-D-ribose 1-diphosphate: step 7/9.</text>
</comment>
<sequence>MSGAAGKNPGLLDLVRPDLRQFAGYSSARKEASGGAIWLNANESPWSVAGDQQALNRYPEPQPVALIERLANLYAVQSGELLVGRGSDELIDLLVRALCRAGQDKVLVSSPTFGMYAVSTRLQGAELIDVPLLAERGFALNVEGIEAALDSRVKLVFVCSPNNPTGAAVSTDDLADLARRLQGRALVVVDEAYAEFSAQQSALSLRPRFPHIAVLRTLSKAYGLAGARIGSLIADPALIAVLNAIMAPYPLPTPSVAAALRGLDEKAVVLARSRINLISEERRRLAAELAQLPEVSRVWPSDANFLLLRCADATAMYQRAQRAGIIIRRPAAHPALENCLRISIGTPEQNDALIAALRATREAA</sequence>
<dbReference type="NCBIfam" id="TIGR01141">
    <property type="entry name" value="hisC"/>
    <property type="match status" value="1"/>
</dbReference>
<dbReference type="SUPFAM" id="SSF53383">
    <property type="entry name" value="PLP-dependent transferases"/>
    <property type="match status" value="1"/>
</dbReference>
<dbReference type="GO" id="GO:0030170">
    <property type="term" value="F:pyridoxal phosphate binding"/>
    <property type="evidence" value="ECO:0007669"/>
    <property type="project" value="InterPro"/>
</dbReference>
<keyword evidence="14" id="KW-1185">Reference proteome</keyword>
<gene>
    <name evidence="11 13" type="primary">hisC</name>
    <name evidence="13" type="ORF">IFO71_18265</name>
</gene>
<evidence type="ECO:0000256" key="9">
    <source>
        <dbReference type="ARBA" id="ARBA00023102"/>
    </source>
</evidence>
<evidence type="ECO:0000256" key="2">
    <source>
        <dbReference type="ARBA" id="ARBA00005011"/>
    </source>
</evidence>
<dbReference type="PANTHER" id="PTHR42885">
    <property type="entry name" value="HISTIDINOL-PHOSPHATE AMINOTRANSFERASE-RELATED"/>
    <property type="match status" value="1"/>
</dbReference>
<dbReference type="InterPro" id="IPR004839">
    <property type="entry name" value="Aminotransferase_I/II_large"/>
</dbReference>
<comment type="catalytic activity">
    <reaction evidence="10 11">
        <text>L-histidinol phosphate + 2-oxoglutarate = 3-(imidazol-4-yl)-2-oxopropyl phosphate + L-glutamate</text>
        <dbReference type="Rhea" id="RHEA:23744"/>
        <dbReference type="ChEBI" id="CHEBI:16810"/>
        <dbReference type="ChEBI" id="CHEBI:29985"/>
        <dbReference type="ChEBI" id="CHEBI:57766"/>
        <dbReference type="ChEBI" id="CHEBI:57980"/>
        <dbReference type="EC" id="2.6.1.9"/>
    </reaction>
</comment>
<evidence type="ECO:0000256" key="11">
    <source>
        <dbReference type="HAMAP-Rule" id="MF_01023"/>
    </source>
</evidence>
<dbReference type="Pfam" id="PF00155">
    <property type="entry name" value="Aminotran_1_2"/>
    <property type="match status" value="1"/>
</dbReference>
<dbReference type="InterPro" id="IPR001917">
    <property type="entry name" value="Aminotrans_II_pyridoxalP_BS"/>
</dbReference>
<evidence type="ECO:0000313" key="13">
    <source>
        <dbReference type="EMBL" id="MBD8527695.1"/>
    </source>
</evidence>
<dbReference type="Gene3D" id="3.40.640.10">
    <property type="entry name" value="Type I PLP-dependent aspartate aminotransferase-like (Major domain)"/>
    <property type="match status" value="1"/>
</dbReference>
<comment type="caution">
    <text evidence="13">The sequence shown here is derived from an EMBL/GenBank/DDBJ whole genome shotgun (WGS) entry which is preliminary data.</text>
</comment>
<evidence type="ECO:0000313" key="14">
    <source>
        <dbReference type="Proteomes" id="UP000613768"/>
    </source>
</evidence>
<dbReference type="GO" id="GO:0004400">
    <property type="term" value="F:histidinol-phosphate transaminase activity"/>
    <property type="evidence" value="ECO:0007669"/>
    <property type="project" value="UniProtKB-UniRule"/>
</dbReference>
<dbReference type="PANTHER" id="PTHR42885:SF2">
    <property type="entry name" value="HISTIDINOL-PHOSPHATE AMINOTRANSFERASE"/>
    <property type="match status" value="1"/>
</dbReference>
<comment type="cofactor">
    <cofactor evidence="1 11">
        <name>pyridoxal 5'-phosphate</name>
        <dbReference type="ChEBI" id="CHEBI:597326"/>
    </cofactor>
</comment>
<dbReference type="InterPro" id="IPR015422">
    <property type="entry name" value="PyrdxlP-dep_Trfase_small"/>
</dbReference>
<dbReference type="Gene3D" id="3.90.1150.10">
    <property type="entry name" value="Aspartate Aminotransferase, domain 1"/>
    <property type="match status" value="1"/>
</dbReference>
<name>A0AAW3ZS51_9GAMM</name>
<keyword evidence="7 11" id="KW-0808">Transferase</keyword>
<evidence type="ECO:0000256" key="6">
    <source>
        <dbReference type="ARBA" id="ARBA00022605"/>
    </source>
</evidence>
<dbReference type="InterPro" id="IPR015424">
    <property type="entry name" value="PyrdxlP-dep_Trfase"/>
</dbReference>
<protein>
    <recommendedName>
        <fullName evidence="11">Histidinol-phosphate aminotransferase</fullName>
        <ecNumber evidence="11">2.6.1.9</ecNumber>
    </recommendedName>
    <alternativeName>
        <fullName evidence="11">Imidazole acetol-phosphate transaminase</fullName>
    </alternativeName>
</protein>
<dbReference type="HAMAP" id="MF_01023">
    <property type="entry name" value="HisC_aminotrans_2"/>
    <property type="match status" value="1"/>
</dbReference>
<keyword evidence="9 11" id="KW-0368">Histidine biosynthesis</keyword>
<evidence type="ECO:0000256" key="7">
    <source>
        <dbReference type="ARBA" id="ARBA00022679"/>
    </source>
</evidence>
<dbReference type="Proteomes" id="UP000613768">
    <property type="component" value="Unassembled WGS sequence"/>
</dbReference>
<dbReference type="RefSeq" id="WP_192031114.1">
    <property type="nucleotide sequence ID" value="NZ_JACYTR010000060.1"/>
</dbReference>
<dbReference type="AlphaFoldDB" id="A0AAW3ZS51"/>
<dbReference type="InterPro" id="IPR005861">
    <property type="entry name" value="HisP_aminotrans"/>
</dbReference>
<comment type="subunit">
    <text evidence="4 11">Homodimer.</text>
</comment>
<comment type="similarity">
    <text evidence="3 11">Belongs to the class-II pyridoxal-phosphate-dependent aminotransferase family. Histidinol-phosphate aminotransferase subfamily.</text>
</comment>
<proteinExistence type="inferred from homology"/>
<evidence type="ECO:0000256" key="1">
    <source>
        <dbReference type="ARBA" id="ARBA00001933"/>
    </source>
</evidence>
<accession>A0AAW3ZS51</accession>
<dbReference type="InterPro" id="IPR015421">
    <property type="entry name" value="PyrdxlP-dep_Trfase_major"/>
</dbReference>
<dbReference type="EC" id="2.6.1.9" evidence="11"/>
<evidence type="ECO:0000256" key="10">
    <source>
        <dbReference type="ARBA" id="ARBA00047481"/>
    </source>
</evidence>
<keyword evidence="6 11" id="KW-0028">Amino-acid biosynthesis</keyword>
<evidence type="ECO:0000256" key="8">
    <source>
        <dbReference type="ARBA" id="ARBA00022898"/>
    </source>
</evidence>
<evidence type="ECO:0000256" key="3">
    <source>
        <dbReference type="ARBA" id="ARBA00007970"/>
    </source>
</evidence>
<dbReference type="PROSITE" id="PS00599">
    <property type="entry name" value="AA_TRANSFER_CLASS_2"/>
    <property type="match status" value="1"/>
</dbReference>
<keyword evidence="5 11" id="KW-0032">Aminotransferase</keyword>
<dbReference type="CDD" id="cd00609">
    <property type="entry name" value="AAT_like"/>
    <property type="match status" value="1"/>
</dbReference>
<evidence type="ECO:0000259" key="12">
    <source>
        <dbReference type="Pfam" id="PF00155"/>
    </source>
</evidence>
<feature type="domain" description="Aminotransferase class I/classII large" evidence="12">
    <location>
        <begin position="41"/>
        <end position="357"/>
    </location>
</feature>
<feature type="modified residue" description="N6-(pyridoxal phosphate)lysine" evidence="11">
    <location>
        <position position="220"/>
    </location>
</feature>
<dbReference type="GO" id="GO:0000105">
    <property type="term" value="P:L-histidine biosynthetic process"/>
    <property type="evidence" value="ECO:0007669"/>
    <property type="project" value="UniProtKB-UniRule"/>
</dbReference>
<reference evidence="13 14" key="1">
    <citation type="submission" date="2020-09" db="EMBL/GenBank/DDBJ databases">
        <title>Pseudoxanthomonas sp. CAU 1598 isolated from sand of Yaerae Beach.</title>
        <authorList>
            <person name="Kim W."/>
        </authorList>
    </citation>
    <scope>NUCLEOTIDE SEQUENCE [LARGE SCALE GENOMIC DNA]</scope>
    <source>
        <strain evidence="13 14">CAU 1598</strain>
    </source>
</reference>
<evidence type="ECO:0000256" key="5">
    <source>
        <dbReference type="ARBA" id="ARBA00022576"/>
    </source>
</evidence>
<dbReference type="EMBL" id="JACYTR010000060">
    <property type="protein sequence ID" value="MBD8527695.1"/>
    <property type="molecule type" value="Genomic_DNA"/>
</dbReference>
<organism evidence="13 14">
    <name type="scientific">Pseudomarimonas arenosa</name>
    <dbReference type="NCBI Taxonomy" id="2774145"/>
    <lineage>
        <taxon>Bacteria</taxon>
        <taxon>Pseudomonadati</taxon>
        <taxon>Pseudomonadota</taxon>
        <taxon>Gammaproteobacteria</taxon>
        <taxon>Lysobacterales</taxon>
        <taxon>Lysobacteraceae</taxon>
        <taxon>Pseudomarimonas</taxon>
    </lineage>
</organism>
<evidence type="ECO:0000256" key="4">
    <source>
        <dbReference type="ARBA" id="ARBA00011738"/>
    </source>
</evidence>
<keyword evidence="8 11" id="KW-0663">Pyridoxal phosphate</keyword>